<comment type="similarity">
    <text evidence="1">Belongs to the 'phage' integrase family.</text>
</comment>
<dbReference type="GeneID" id="78570269"/>
<dbReference type="PANTHER" id="PTHR30349">
    <property type="entry name" value="PHAGE INTEGRASE-RELATED"/>
    <property type="match status" value="1"/>
</dbReference>
<dbReference type="InterPro" id="IPR002104">
    <property type="entry name" value="Integrase_catalytic"/>
</dbReference>
<evidence type="ECO:0000256" key="1">
    <source>
        <dbReference type="ARBA" id="ARBA00008857"/>
    </source>
</evidence>
<keyword evidence="2" id="KW-0238">DNA-binding</keyword>
<dbReference type="SUPFAM" id="SSF56349">
    <property type="entry name" value="DNA breaking-rejoining enzymes"/>
    <property type="match status" value="1"/>
</dbReference>
<accession>A0A379EZ67</accession>
<dbReference type="AlphaFoldDB" id="A0A379EZ67"/>
<dbReference type="PANTHER" id="PTHR30349:SF64">
    <property type="entry name" value="PROPHAGE INTEGRASE INTD-RELATED"/>
    <property type="match status" value="1"/>
</dbReference>
<dbReference type="InterPro" id="IPR011010">
    <property type="entry name" value="DNA_brk_join_enz"/>
</dbReference>
<dbReference type="GO" id="GO:0003677">
    <property type="term" value="F:DNA binding"/>
    <property type="evidence" value="ECO:0007669"/>
    <property type="project" value="UniProtKB-KW"/>
</dbReference>
<dbReference type="GO" id="GO:0006310">
    <property type="term" value="P:DNA recombination"/>
    <property type="evidence" value="ECO:0007669"/>
    <property type="project" value="UniProtKB-KW"/>
</dbReference>
<evidence type="ECO:0000259" key="4">
    <source>
        <dbReference type="PROSITE" id="PS51898"/>
    </source>
</evidence>
<reference evidence="5 6" key="1">
    <citation type="submission" date="2018-06" db="EMBL/GenBank/DDBJ databases">
        <authorList>
            <consortium name="Pathogen Informatics"/>
            <person name="Doyle S."/>
        </authorList>
    </citation>
    <scope>NUCLEOTIDE SEQUENCE [LARGE SCALE GENOMIC DNA]</scope>
    <source>
        <strain evidence="5 6">NCTC13043</strain>
    </source>
</reference>
<dbReference type="InterPro" id="IPR025269">
    <property type="entry name" value="SAM-like_dom"/>
</dbReference>
<organism evidence="5 6">
    <name type="scientific">Prevotella pallens</name>
    <dbReference type="NCBI Taxonomy" id="60133"/>
    <lineage>
        <taxon>Bacteria</taxon>
        <taxon>Pseudomonadati</taxon>
        <taxon>Bacteroidota</taxon>
        <taxon>Bacteroidia</taxon>
        <taxon>Bacteroidales</taxon>
        <taxon>Prevotellaceae</taxon>
        <taxon>Prevotella</taxon>
    </lineage>
</organism>
<protein>
    <submittedName>
        <fullName evidence="5">Tyrosine recombinase XerC</fullName>
    </submittedName>
</protein>
<name>A0A379EZ67_9BACT</name>
<proteinExistence type="inferred from homology"/>
<dbReference type="EMBL" id="UGTP01000001">
    <property type="protein sequence ID" value="SUC11681.1"/>
    <property type="molecule type" value="Genomic_DNA"/>
</dbReference>
<dbReference type="InterPro" id="IPR010998">
    <property type="entry name" value="Integrase_recombinase_N"/>
</dbReference>
<dbReference type="PROSITE" id="PS51898">
    <property type="entry name" value="TYR_RECOMBINASE"/>
    <property type="match status" value="1"/>
</dbReference>
<dbReference type="RefSeq" id="WP_115082924.1">
    <property type="nucleotide sequence ID" value="NZ_UGTP01000001.1"/>
</dbReference>
<dbReference type="InterPro" id="IPR050090">
    <property type="entry name" value="Tyrosine_recombinase_XerCD"/>
</dbReference>
<evidence type="ECO:0000256" key="2">
    <source>
        <dbReference type="ARBA" id="ARBA00023125"/>
    </source>
</evidence>
<dbReference type="InterPro" id="IPR013762">
    <property type="entry name" value="Integrase-like_cat_sf"/>
</dbReference>
<evidence type="ECO:0000313" key="6">
    <source>
        <dbReference type="Proteomes" id="UP000254235"/>
    </source>
</evidence>
<dbReference type="Pfam" id="PF13102">
    <property type="entry name" value="Phage_int_SAM_5"/>
    <property type="match status" value="1"/>
</dbReference>
<dbReference type="GO" id="GO:0015074">
    <property type="term" value="P:DNA integration"/>
    <property type="evidence" value="ECO:0007669"/>
    <property type="project" value="InterPro"/>
</dbReference>
<evidence type="ECO:0000256" key="3">
    <source>
        <dbReference type="ARBA" id="ARBA00023172"/>
    </source>
</evidence>
<dbReference type="Gene3D" id="1.10.443.10">
    <property type="entry name" value="Intergrase catalytic core"/>
    <property type="match status" value="1"/>
</dbReference>
<sequence length="424" mass="48950">MRKELDNTKATVRLRKSAYRKEWYLYIESYPVRVAGKDSPQRVREYLNRTITTPIWDKSRTARTTEATQTFKPKRDLNGIILCKSEIDQEACIYADSVRKLRQREYDNASLYSDTETAQAEQKERLQQNFIKYFDKVADKRHRNSSLSIQTNWERVHVLLKMFAGDTLLFSQIDNRLAEDFKFFLLSAPCGGSKKGTISRNTASTYFSIFKAALKQAFIDGYLTIDLSAKIKGIQEQESRREYLTLDELNKLANTPCERDVLKRAALFSALTGLRHCDIQKLKWNEIAIEGNQAKLLFTQKKTKGVEYMPISEQAFKLCGEPRQPEQLVFEGLPNPSWISRPLRAWIEKAGIQKHLSFHCFRHTFATLQLANGTDIYTVSKMLGHTNVKTTQVYAKVVDEKKNKAANAIQIDIENDKTEFDNII</sequence>
<dbReference type="Gene3D" id="1.10.150.130">
    <property type="match status" value="1"/>
</dbReference>
<dbReference type="CDD" id="cd01185">
    <property type="entry name" value="INTN1_C_like"/>
    <property type="match status" value="1"/>
</dbReference>
<keyword evidence="3" id="KW-0233">DNA recombination</keyword>
<gene>
    <name evidence="5" type="primary">xerC_1</name>
    <name evidence="5" type="ORF">NCTC13043_00537</name>
</gene>
<dbReference type="Pfam" id="PF00589">
    <property type="entry name" value="Phage_integrase"/>
    <property type="match status" value="1"/>
</dbReference>
<evidence type="ECO:0000313" key="5">
    <source>
        <dbReference type="EMBL" id="SUC11681.1"/>
    </source>
</evidence>
<dbReference type="OrthoDB" id="9806835at2"/>
<dbReference type="Proteomes" id="UP000254235">
    <property type="component" value="Unassembled WGS sequence"/>
</dbReference>
<feature type="domain" description="Tyr recombinase" evidence="4">
    <location>
        <begin position="239"/>
        <end position="407"/>
    </location>
</feature>